<dbReference type="InterPro" id="IPR058753">
    <property type="entry name" value="TIL_OTOGL_Mucin"/>
</dbReference>
<dbReference type="Pfam" id="PF13330">
    <property type="entry name" value="Mucin2_WxxW"/>
    <property type="match status" value="1"/>
</dbReference>
<feature type="domain" description="VWFD" evidence="13">
    <location>
        <begin position="45"/>
        <end position="216"/>
    </location>
</feature>
<feature type="disulfide bond" evidence="8">
    <location>
        <begin position="2228"/>
        <end position="2280"/>
    </location>
</feature>
<dbReference type="EMBL" id="JBBPFD010000004">
    <property type="protein sequence ID" value="KAK7930492.1"/>
    <property type="molecule type" value="Genomic_DNA"/>
</dbReference>
<gene>
    <name evidence="14" type="ORF">WMY93_006887</name>
</gene>
<dbReference type="PROSITE" id="PS51233">
    <property type="entry name" value="VWFD"/>
    <property type="match status" value="4"/>
</dbReference>
<keyword evidence="5" id="KW-0186">Copper</keyword>
<dbReference type="PROSITE" id="PS01225">
    <property type="entry name" value="CTCK_2"/>
    <property type="match status" value="1"/>
</dbReference>
<dbReference type="PROSITE" id="PS01208">
    <property type="entry name" value="VWFC_1"/>
    <property type="match status" value="2"/>
</dbReference>
<evidence type="ECO:0000256" key="5">
    <source>
        <dbReference type="ARBA" id="ARBA00023008"/>
    </source>
</evidence>
<protein>
    <submittedName>
        <fullName evidence="14">Uncharacterized protein</fullName>
    </submittedName>
</protein>
<feature type="domain" description="VWFD" evidence="13">
    <location>
        <begin position="404"/>
        <end position="579"/>
    </location>
</feature>
<dbReference type="Pfam" id="PF00094">
    <property type="entry name" value="VWD"/>
    <property type="match status" value="4"/>
</dbReference>
<organism evidence="14 15">
    <name type="scientific">Mugilogobius chulae</name>
    <name type="common">yellowstripe goby</name>
    <dbReference type="NCBI Taxonomy" id="88201"/>
    <lineage>
        <taxon>Eukaryota</taxon>
        <taxon>Metazoa</taxon>
        <taxon>Chordata</taxon>
        <taxon>Craniata</taxon>
        <taxon>Vertebrata</taxon>
        <taxon>Euteleostomi</taxon>
        <taxon>Actinopterygii</taxon>
        <taxon>Neopterygii</taxon>
        <taxon>Teleostei</taxon>
        <taxon>Neoteleostei</taxon>
        <taxon>Acanthomorphata</taxon>
        <taxon>Gobiaria</taxon>
        <taxon>Gobiiformes</taxon>
        <taxon>Gobioidei</taxon>
        <taxon>Gobiidae</taxon>
        <taxon>Gobionellinae</taxon>
        <taxon>Mugilogobius</taxon>
    </lineage>
</organism>
<dbReference type="SMART" id="SM00214">
    <property type="entry name" value="VWC"/>
    <property type="match status" value="6"/>
</dbReference>
<dbReference type="SUPFAM" id="SSF57567">
    <property type="entry name" value="Serine protease inhibitors"/>
    <property type="match status" value="4"/>
</dbReference>
<evidence type="ECO:0000259" key="11">
    <source>
        <dbReference type="PROSITE" id="PS01225"/>
    </source>
</evidence>
<evidence type="ECO:0000256" key="8">
    <source>
        <dbReference type="PROSITE-ProRule" id="PRU00039"/>
    </source>
</evidence>
<feature type="domain" description="VWFC" evidence="12">
    <location>
        <begin position="2054"/>
        <end position="2121"/>
    </location>
</feature>
<dbReference type="InterPro" id="IPR050780">
    <property type="entry name" value="Mucin_vWF_Thrombospondin_sf"/>
</dbReference>
<dbReference type="GO" id="GO:0031012">
    <property type="term" value="C:extracellular matrix"/>
    <property type="evidence" value="ECO:0007669"/>
    <property type="project" value="TreeGrafter"/>
</dbReference>
<evidence type="ECO:0000256" key="7">
    <source>
        <dbReference type="ARBA" id="ARBA00023180"/>
    </source>
</evidence>
<dbReference type="InterPro" id="IPR014853">
    <property type="entry name" value="VWF/SSPO/ZAN-like_Cys-rich_dom"/>
</dbReference>
<dbReference type="PROSITE" id="PS01185">
    <property type="entry name" value="CTCK_1"/>
    <property type="match status" value="1"/>
</dbReference>
<comment type="subcellular location">
    <subcellularLocation>
        <location evidence="1">Secreted</location>
    </subcellularLocation>
</comment>
<dbReference type="CDD" id="cd19941">
    <property type="entry name" value="TIL"/>
    <property type="match status" value="3"/>
</dbReference>
<dbReference type="PANTHER" id="PTHR11339">
    <property type="entry name" value="EXTRACELLULAR MATRIX GLYCOPROTEIN RELATED"/>
    <property type="match status" value="1"/>
</dbReference>
<evidence type="ECO:0000313" key="15">
    <source>
        <dbReference type="Proteomes" id="UP001460270"/>
    </source>
</evidence>
<feature type="disulfide bond" evidence="8">
    <location>
        <begin position="2213"/>
        <end position="2262"/>
    </location>
</feature>
<feature type="domain" description="VWFD" evidence="13">
    <location>
        <begin position="1619"/>
        <end position="1797"/>
    </location>
</feature>
<dbReference type="PANTHER" id="PTHR11339:SF408">
    <property type="entry name" value="MUCIN-5B"/>
    <property type="match status" value="1"/>
</dbReference>
<dbReference type="Pfam" id="PF23244">
    <property type="entry name" value="VWF"/>
    <property type="match status" value="1"/>
</dbReference>
<keyword evidence="9" id="KW-0812">Transmembrane</keyword>
<dbReference type="InterPro" id="IPR036084">
    <property type="entry name" value="Ser_inhib-like_sf"/>
</dbReference>
<feature type="disulfide bond" evidence="8">
    <location>
        <begin position="2224"/>
        <end position="2278"/>
    </location>
</feature>
<dbReference type="Proteomes" id="UP001460270">
    <property type="component" value="Unassembled WGS sequence"/>
</dbReference>
<keyword evidence="2" id="KW-0964">Secreted</keyword>
<evidence type="ECO:0000256" key="6">
    <source>
        <dbReference type="ARBA" id="ARBA00023157"/>
    </source>
</evidence>
<keyword evidence="3 10" id="KW-0732">Signal</keyword>
<dbReference type="InterPro" id="IPR025155">
    <property type="entry name" value="WxxW_domain"/>
</dbReference>
<dbReference type="InterPro" id="IPR006207">
    <property type="entry name" value="Cys_knot_C"/>
</dbReference>
<evidence type="ECO:0000256" key="1">
    <source>
        <dbReference type="ARBA" id="ARBA00004613"/>
    </source>
</evidence>
<sequence length="2319" mass="257198">MAHQHLCLLLCAAVALLCAVGIFQQYPYPNQPGNIPGVSSVRNCQVCSTWGNYHFKTFDGDLYQLKSDCNYLFAASYASSHQDFSVQVRRGQGQVKGSRPVITRVILSLGGVTVEITAGGVLVNGNPAVLPVSQGGVRVEQSHSYIKVKAKLGLMALWCPDSFLLELDNKYQNQTRGLCGDFNSVPLNEFYRNGVKMSLAEFAGLWKQIGLTEKCADIDTHPTPPSCEHMRPVCERLFYSHAFKPCRPYLDVDSFLSACVKDACHCPTNAAEHDLSSCLCITLSEFYRQCVRAGGKPKHWRTKKLCWKTCPLKMEYRECSSPVMDTCSNPDASSTNDEHCMDGCFCPEGMVLDDLTGKGCIPPNQCSCSYNGHHYAPGESYSTKCKKCVCASGQWNCAESKCPGMCSLEGGAHVTTFDGKAYTFHGDCSYTMAKDCSGNQFIVQAELKQCGTSDTETCLKAVVLALNGGAHIVTVKSSGKVFVNGIYAPLPFSTVGVTVFKASSFYILVQTSVGVLLEVQLQPIMQLFITVQTQLKDKTCGLCGNFNGNQADDFMKLSGVIEATAAGFANSWKTCANCMDVKPVYENPCSQNQDKEHFAQRWCKKLTDKDGVFAPCHSVVSPHPYYKRCTYDSCNCERSEDSMCAAVSSYVHACAAAGVHIPNWRDVMCGKYSLCPSGMVYSYNITSGPGTCRCRHSFEPDCNLSFPPVDGCVCSAGTYHDESGNCVLPQNCPCYYEDTVVPVGQRVKINNAYCTCENGQISCVGIPITMPPPPMTCTPPMFFYDCSAHGPHAKGKECEKSCATLDSTCVKSACVSGCMCPRGMISDDRNGCVRPEACPCIHNGIAYSPGQTIKVDCNTCTCMNRKWACTKMLCDSICTMYGNGHYRTFDQHRFMFDGSCEYILVQDHCGNSKGTFSVVVESTPCGAKGKGKGMDMIKGTDTGTSITCSKTIKIFLPGSELILTEGDYQLQGASAQFHIITMGLYLVIETNIGLTLIWDRKTVLVIKLSLKYKGRVCGLCGNYDGNANNDMTTRCGATVVNPLVFGNSWKDSPNCPDVQVIPNPCKINPHQLHWAQKKCSIIHGPVFSACHSSVDPTPFYDACVFDTCSCDSGGHCESLCSAVAIYAEACNQAGKCVEWRNPEFCPVVCEYYTSPDQSEWHYKPCGAPCMKTCRNPSGHCSSNILLEGCYPKCPHTRPYFDETTRTCVTKDKCGCYNNEGTHFNDSDIVPSSQSCYVCICKSSVIQCHYDGSACGCIYHGVQYPVGSVLYETSDGHGNCIRAVCGHNGTIEHNLHPCTDPTSTPTTVSVFTPGSTNVYCCSPHCSLFCILYLFYFCSSILFCWYFIVTYIIISAFLDELKCCKIFISLLTESSESHAKSSEESHEKHCYWTKWINSDHPAYTKKGGDFETINRLLHKGYAVCKHPIKVRCRAVKYPRVPLRKLGQFVTCNTDIGFVCKNRQQYPHMCLDYEIKMCCRRDPITPIPTLPPFTDPVPTCHCHHKGATFFPGQTVYNYTDFQGYCYIGYCNQSCDIVVLHYQCISAPPTSAPYDCMDLLPPRKNGETWKKSGCRIATCKNGKVLITKVACPVPERIVCANNFPPVKVYDNDGCCWHYECQCKYLLRLGDQHHVTFDGTYYAFEGDCSYWLIKEVFPLHGFSVMISNHDCVHSKSYRCHRSITIFYKHYKIYMSQKNITALSPALVNDKAVTSVYQTPEFRVFSTSINIVLLIPKIKAKVTFSWHLFKIKLPFSLFGSNTQGQCGKCDNNRADDCIVPSAPMMFSCTEMAHEWHTNDSYCPPPVITTPKPTSPYCDSTLCDIIKSRVFEPCHRRVDYHTFFAACQADSCNSHNPRVCCRSLQMYASACNEVGVCIDWRSETHGLCDYKCSSPKVYEACGPPIEPTCDSWFNRKFVYYSNEFNLMTFHKRCEGCYCPNGTMLLSAYSNECVPSCELCRLPNGKWKKANDVWTEGCETCRCDENTLQVMCQPKLCPPVFPPFCDIYGQVLVTEIVNCCPFPRCECNKSLCNDVVPLCPPGMTLTTIVGVCCDKYHCVPKEVCVVDHHEYQVGEVVPRGNCERCVCSEKTHPHSSLHVLDCKPLPCDTYCSPGYEYQLIPGQCCGRCVQIGCFASLGNVSHTLQPGEQWSPNPCVKFDCVRIGNQYLTVESKTVCPPFNPQDCIPGTEMLTSDGCCRVCIPKGHPCSVSSSNVYLESQGCRSKKPVNMTSCSGACATFTFYCMKTDTLKHSCSCCHEVTTSKKRELLLCKDGSQIYYTYDHIETCACLKTSCSVLDPDYTTTSIPITIPYFQQQQQLQQLHGHLGR</sequence>
<feature type="transmembrane region" description="Helical" evidence="9">
    <location>
        <begin position="1329"/>
        <end position="1356"/>
    </location>
</feature>
<dbReference type="SMART" id="SM00215">
    <property type="entry name" value="VWC_out"/>
    <property type="match status" value="2"/>
</dbReference>
<dbReference type="Pfam" id="PF08742">
    <property type="entry name" value="C8"/>
    <property type="match status" value="4"/>
</dbReference>
<dbReference type="SUPFAM" id="SSF57603">
    <property type="entry name" value="FnI-like domain"/>
    <property type="match status" value="1"/>
</dbReference>
<evidence type="ECO:0000256" key="10">
    <source>
        <dbReference type="SAM" id="SignalP"/>
    </source>
</evidence>
<keyword evidence="15" id="KW-1185">Reference proteome</keyword>
<keyword evidence="9" id="KW-0472">Membrane</keyword>
<keyword evidence="6 8" id="KW-1015">Disulfide bond</keyword>
<accession>A0AAW0PNP1</accession>
<dbReference type="InterPro" id="IPR001007">
    <property type="entry name" value="VWF_dom"/>
</dbReference>
<dbReference type="FunFam" id="2.10.25.10:FF:000153">
    <property type="entry name" value="MUC5B isoform 1"/>
    <property type="match status" value="1"/>
</dbReference>
<evidence type="ECO:0000256" key="4">
    <source>
        <dbReference type="ARBA" id="ARBA00022737"/>
    </source>
</evidence>
<evidence type="ECO:0000256" key="3">
    <source>
        <dbReference type="ARBA" id="ARBA00022729"/>
    </source>
</evidence>
<dbReference type="SMART" id="SM00041">
    <property type="entry name" value="CT"/>
    <property type="match status" value="1"/>
</dbReference>
<reference evidence="15" key="1">
    <citation type="submission" date="2024-04" db="EMBL/GenBank/DDBJ databases">
        <title>Salinicola lusitanus LLJ914,a marine bacterium isolated from the Okinawa Trough.</title>
        <authorList>
            <person name="Li J."/>
        </authorList>
    </citation>
    <scope>NUCLEOTIDE SEQUENCE [LARGE SCALE GENOMIC DNA]</scope>
</reference>
<evidence type="ECO:0000256" key="2">
    <source>
        <dbReference type="ARBA" id="ARBA00022525"/>
    </source>
</evidence>
<proteinExistence type="predicted"/>
<comment type="caution">
    <text evidence="14">The sequence shown here is derived from an EMBL/GenBank/DDBJ whole genome shotgun (WGS) entry which is preliminary data.</text>
</comment>
<feature type="domain" description="VWFC" evidence="12">
    <location>
        <begin position="1950"/>
        <end position="2018"/>
    </location>
</feature>
<dbReference type="SMART" id="SM00216">
    <property type="entry name" value="VWD"/>
    <property type="match status" value="4"/>
</dbReference>
<feature type="chain" id="PRO_5043665153" evidence="10">
    <location>
        <begin position="20"/>
        <end position="2319"/>
    </location>
</feature>
<dbReference type="SMART" id="SM00832">
    <property type="entry name" value="C8"/>
    <property type="match status" value="4"/>
</dbReference>
<feature type="domain" description="VWFD" evidence="13">
    <location>
        <begin position="876"/>
        <end position="1056"/>
    </location>
</feature>
<comment type="caution">
    <text evidence="8">Lacks conserved residue(s) required for the propagation of feature annotation.</text>
</comment>
<evidence type="ECO:0000313" key="14">
    <source>
        <dbReference type="EMBL" id="KAK7930492.1"/>
    </source>
</evidence>
<dbReference type="InterPro" id="IPR002919">
    <property type="entry name" value="TIL_dom"/>
</dbReference>
<evidence type="ECO:0000256" key="9">
    <source>
        <dbReference type="SAM" id="Phobius"/>
    </source>
</evidence>
<dbReference type="Pfam" id="PF01826">
    <property type="entry name" value="TIL"/>
    <property type="match status" value="1"/>
</dbReference>
<dbReference type="Pfam" id="PF25962">
    <property type="entry name" value="TIL_OTOGL_Mucin"/>
    <property type="match status" value="1"/>
</dbReference>
<dbReference type="PROSITE" id="PS50184">
    <property type="entry name" value="VWFC_2"/>
    <property type="match status" value="2"/>
</dbReference>
<feature type="domain" description="CTCK" evidence="11">
    <location>
        <begin position="2199"/>
        <end position="2286"/>
    </location>
</feature>
<keyword evidence="9" id="KW-1133">Transmembrane helix</keyword>
<dbReference type="Gene3D" id="2.10.25.10">
    <property type="entry name" value="Laminin"/>
    <property type="match status" value="4"/>
</dbReference>
<dbReference type="GO" id="GO:0005615">
    <property type="term" value="C:extracellular space"/>
    <property type="evidence" value="ECO:0007669"/>
    <property type="project" value="TreeGrafter"/>
</dbReference>
<evidence type="ECO:0000259" key="13">
    <source>
        <dbReference type="PROSITE" id="PS51233"/>
    </source>
</evidence>
<dbReference type="InterPro" id="IPR001846">
    <property type="entry name" value="VWF_type-D"/>
</dbReference>
<feature type="signal peptide" evidence="10">
    <location>
        <begin position="1"/>
        <end position="19"/>
    </location>
</feature>
<keyword evidence="4" id="KW-0677">Repeat</keyword>
<keyword evidence="7" id="KW-0325">Glycoprotein</keyword>
<name>A0AAW0PNP1_9GOBI</name>
<evidence type="ECO:0000259" key="12">
    <source>
        <dbReference type="PROSITE" id="PS50184"/>
    </source>
</evidence>